<comment type="similarity">
    <text evidence="2">Belongs to the methyl-accepting chemotaxis (MCP) protein family.</text>
</comment>
<evidence type="ECO:0000313" key="6">
    <source>
        <dbReference type="Proteomes" id="UP000319837"/>
    </source>
</evidence>
<dbReference type="Proteomes" id="UP000319837">
    <property type="component" value="Unassembled WGS sequence"/>
</dbReference>
<name>A0A553SS80_NIACI</name>
<dbReference type="PANTHER" id="PTHR32089">
    <property type="entry name" value="METHYL-ACCEPTING CHEMOTAXIS PROTEIN MCPB"/>
    <property type="match status" value="1"/>
</dbReference>
<evidence type="ECO:0000259" key="4">
    <source>
        <dbReference type="PROSITE" id="PS50111"/>
    </source>
</evidence>
<dbReference type="SMART" id="SM00283">
    <property type="entry name" value="MA"/>
    <property type="match status" value="1"/>
</dbReference>
<dbReference type="InterPro" id="IPR004090">
    <property type="entry name" value="Chemotax_Me-accpt_rcpt"/>
</dbReference>
<evidence type="ECO:0000256" key="2">
    <source>
        <dbReference type="ARBA" id="ARBA00029447"/>
    </source>
</evidence>
<dbReference type="PRINTS" id="PR00260">
    <property type="entry name" value="CHEMTRNSDUCR"/>
</dbReference>
<dbReference type="InterPro" id="IPR004089">
    <property type="entry name" value="MCPsignal_dom"/>
</dbReference>
<proteinExistence type="inferred from homology"/>
<dbReference type="PANTHER" id="PTHR32089:SF112">
    <property type="entry name" value="LYSOZYME-LIKE PROTEIN-RELATED"/>
    <property type="match status" value="1"/>
</dbReference>
<feature type="domain" description="Methyl-accepting transducer" evidence="4">
    <location>
        <begin position="137"/>
        <end position="300"/>
    </location>
</feature>
<dbReference type="Gene3D" id="1.10.287.950">
    <property type="entry name" value="Methyl-accepting chemotaxis protein"/>
    <property type="match status" value="1"/>
</dbReference>
<reference evidence="6" key="1">
    <citation type="submission" date="2018-10" db="EMBL/GenBank/DDBJ databases">
        <title>FDA dAtabase for Regulatory Grade micrObial Sequences (FDA-ARGOS): Supporting development and validation of Infectious Disease Dx tests.</title>
        <authorList>
            <person name="Minogue T."/>
            <person name="Wolcott M."/>
            <person name="Wasieloski L."/>
            <person name="Aguilar W."/>
            <person name="Moore D."/>
            <person name="Tallon L."/>
            <person name="Sadzewicz L."/>
            <person name="Sengamalay N."/>
            <person name="Ott S."/>
            <person name="Godinez A."/>
            <person name="Nagaraj S."/>
            <person name="Vavikolanu K."/>
            <person name="Vyas G."/>
            <person name="Nadendla S."/>
            <person name="George J."/>
            <person name="Sichtig H."/>
        </authorList>
    </citation>
    <scope>NUCLEOTIDE SEQUENCE [LARGE SCALE GENOMIC DNA]</scope>
    <source>
        <strain evidence="6">FDAARGOS_343</strain>
    </source>
</reference>
<dbReference type="GO" id="GO:0004888">
    <property type="term" value="F:transmembrane signaling receptor activity"/>
    <property type="evidence" value="ECO:0007669"/>
    <property type="project" value="InterPro"/>
</dbReference>
<evidence type="ECO:0000256" key="1">
    <source>
        <dbReference type="ARBA" id="ARBA00023224"/>
    </source>
</evidence>
<evidence type="ECO:0000313" key="5">
    <source>
        <dbReference type="EMBL" id="TRZ39855.1"/>
    </source>
</evidence>
<dbReference type="SUPFAM" id="SSF58104">
    <property type="entry name" value="Methyl-accepting chemotaxis protein (MCP) signaling domain"/>
    <property type="match status" value="1"/>
</dbReference>
<organism evidence="5 6">
    <name type="scientific">Niallia circulans</name>
    <name type="common">Bacillus circulans</name>
    <dbReference type="NCBI Taxonomy" id="1397"/>
    <lineage>
        <taxon>Bacteria</taxon>
        <taxon>Bacillati</taxon>
        <taxon>Bacillota</taxon>
        <taxon>Bacilli</taxon>
        <taxon>Bacillales</taxon>
        <taxon>Bacillaceae</taxon>
        <taxon>Niallia</taxon>
    </lineage>
</organism>
<keyword evidence="1 3" id="KW-0807">Transducer</keyword>
<evidence type="ECO:0000256" key="3">
    <source>
        <dbReference type="PROSITE-ProRule" id="PRU00284"/>
    </source>
</evidence>
<sequence>MYFCSKSLEFFKKINYERWKMNDMKTMNVLTHPTLQKYVDILPLFKLMLPDISIGIVNTEEWLVYYAGSKIDIGVMAGMKINPNEPLASAIKENKFIEEEIPTNFFGIPFTGLAAPIMESGQVIGALAIQVQKQNEKELRNISEQIVQSLEQANNRVSIVSEGAEGLTEISNLLLTKSERAKEELDKSNEMLQLIKRVADQTNLLGLNAAIEAARAGEKGAGFSVVANEIRKLSQETAVSTEKIRQTWSNIQTSMDEINASIQKIVDVGQKQEVSTEEISSFIAEIEAMSKQLNKYASEL</sequence>
<dbReference type="AlphaFoldDB" id="A0A553SS80"/>
<dbReference type="PROSITE" id="PS50111">
    <property type="entry name" value="CHEMOTAXIS_TRANSDUC_2"/>
    <property type="match status" value="1"/>
</dbReference>
<comment type="caution">
    <text evidence="5">The sequence shown here is derived from an EMBL/GenBank/DDBJ whole genome shotgun (WGS) entry which is preliminary data.</text>
</comment>
<dbReference type="GO" id="GO:0007165">
    <property type="term" value="P:signal transduction"/>
    <property type="evidence" value="ECO:0007669"/>
    <property type="project" value="UniProtKB-KW"/>
</dbReference>
<dbReference type="GO" id="GO:0016020">
    <property type="term" value="C:membrane"/>
    <property type="evidence" value="ECO:0007669"/>
    <property type="project" value="InterPro"/>
</dbReference>
<accession>A0A553SS80</accession>
<protein>
    <submittedName>
        <fullName evidence="5">Methyl-accepting chemotaxis protein</fullName>
    </submittedName>
</protein>
<dbReference type="Pfam" id="PF00015">
    <property type="entry name" value="MCPsignal"/>
    <property type="match status" value="1"/>
</dbReference>
<gene>
    <name evidence="5" type="ORF">CEQ21_02605</name>
</gene>
<dbReference type="EMBL" id="RIBP01000001">
    <property type="protein sequence ID" value="TRZ39855.1"/>
    <property type="molecule type" value="Genomic_DNA"/>
</dbReference>
<dbReference type="GO" id="GO:0006935">
    <property type="term" value="P:chemotaxis"/>
    <property type="evidence" value="ECO:0007669"/>
    <property type="project" value="InterPro"/>
</dbReference>